<dbReference type="EMBL" id="JAZHBM010000002">
    <property type="protein sequence ID" value="MEF3082473.1"/>
    <property type="molecule type" value="Genomic_DNA"/>
</dbReference>
<sequence>MDPLPSGTLHGRRALVAGGSRGIGLAIANALAQAGASVSICARGTEALDQAASRLRIHGAGIHTHRCDLAEADAPAGWVEAAALALGGVDIVVNNASALAHGTDDDAWRAGFEVDLMAAVRCNRAALPYLRDSQHPAILNIASINALRPTPRATAYSTAKAALTYYTVTLAAELAPARIRVNALAPGSIEFPGGLWAARAIEDPALYSRVRDSIPFGGFGAPGDVAAAALFLCSDQARWITGQVLAVDGGQMLAG</sequence>
<dbReference type="Pfam" id="PF13561">
    <property type="entry name" value="adh_short_C2"/>
    <property type="match status" value="1"/>
</dbReference>
<dbReference type="SUPFAM" id="SSF51735">
    <property type="entry name" value="NAD(P)-binding Rossmann-fold domains"/>
    <property type="match status" value="1"/>
</dbReference>
<comment type="caution">
    <text evidence="3">The sequence shown here is derived from an EMBL/GenBank/DDBJ whole genome shotgun (WGS) entry which is preliminary data.</text>
</comment>
<dbReference type="Proteomes" id="UP001358324">
    <property type="component" value="Unassembled WGS sequence"/>
</dbReference>
<dbReference type="PANTHER" id="PTHR43639:SF1">
    <property type="entry name" value="SHORT-CHAIN DEHYDROGENASE_REDUCTASE FAMILY PROTEIN"/>
    <property type="match status" value="1"/>
</dbReference>
<evidence type="ECO:0000256" key="1">
    <source>
        <dbReference type="ARBA" id="ARBA00006484"/>
    </source>
</evidence>
<organism evidence="3 4">
    <name type="scientific">Luteimonas flava</name>
    <dbReference type="NCBI Taxonomy" id="3115822"/>
    <lineage>
        <taxon>Bacteria</taxon>
        <taxon>Pseudomonadati</taxon>
        <taxon>Pseudomonadota</taxon>
        <taxon>Gammaproteobacteria</taxon>
        <taxon>Lysobacterales</taxon>
        <taxon>Lysobacteraceae</taxon>
        <taxon>Luteimonas</taxon>
    </lineage>
</organism>
<accession>A0ABU7WF27</accession>
<keyword evidence="2" id="KW-0560">Oxidoreductase</keyword>
<evidence type="ECO:0000256" key="2">
    <source>
        <dbReference type="ARBA" id="ARBA00023002"/>
    </source>
</evidence>
<gene>
    <name evidence="3" type="ORF">V3391_09685</name>
</gene>
<dbReference type="PANTHER" id="PTHR43639">
    <property type="entry name" value="OXIDOREDUCTASE, SHORT-CHAIN DEHYDROGENASE/REDUCTASE FAMILY (AFU_ORTHOLOGUE AFUA_5G02870)"/>
    <property type="match status" value="1"/>
</dbReference>
<dbReference type="PRINTS" id="PR00081">
    <property type="entry name" value="GDHRDH"/>
</dbReference>
<evidence type="ECO:0000313" key="4">
    <source>
        <dbReference type="Proteomes" id="UP001358324"/>
    </source>
</evidence>
<dbReference type="PRINTS" id="PR00080">
    <property type="entry name" value="SDRFAMILY"/>
</dbReference>
<evidence type="ECO:0000313" key="3">
    <source>
        <dbReference type="EMBL" id="MEF3082473.1"/>
    </source>
</evidence>
<dbReference type="InterPro" id="IPR036291">
    <property type="entry name" value="NAD(P)-bd_dom_sf"/>
</dbReference>
<dbReference type="InterPro" id="IPR020904">
    <property type="entry name" value="Sc_DH/Rdtase_CS"/>
</dbReference>
<comment type="similarity">
    <text evidence="1">Belongs to the short-chain dehydrogenases/reductases (SDR) family.</text>
</comment>
<dbReference type="Gene3D" id="3.40.50.720">
    <property type="entry name" value="NAD(P)-binding Rossmann-like Domain"/>
    <property type="match status" value="1"/>
</dbReference>
<proteinExistence type="inferred from homology"/>
<dbReference type="PROSITE" id="PS00061">
    <property type="entry name" value="ADH_SHORT"/>
    <property type="match status" value="1"/>
</dbReference>
<reference evidence="3 4" key="1">
    <citation type="submission" date="2024-01" db="EMBL/GenBank/DDBJ databases">
        <title>Novel species of the genus Luteimonas isolated from rivers.</title>
        <authorList>
            <person name="Lu H."/>
        </authorList>
    </citation>
    <scope>NUCLEOTIDE SEQUENCE [LARGE SCALE GENOMIC DNA]</scope>
    <source>
        <strain evidence="3 4">SMYT11W</strain>
    </source>
</reference>
<protein>
    <submittedName>
        <fullName evidence="3">SDR family NAD(P)-dependent oxidoreductase</fullName>
    </submittedName>
</protein>
<dbReference type="InterPro" id="IPR002347">
    <property type="entry name" value="SDR_fam"/>
</dbReference>
<keyword evidence="4" id="KW-1185">Reference proteome</keyword>
<name>A0ABU7WF27_9GAMM</name>